<dbReference type="Proteomes" id="UP001610335">
    <property type="component" value="Unassembled WGS sequence"/>
</dbReference>
<evidence type="ECO:0000313" key="2">
    <source>
        <dbReference type="Proteomes" id="UP001610335"/>
    </source>
</evidence>
<gene>
    <name evidence="1" type="ORF">BDW59DRAFT_146405</name>
</gene>
<accession>A0ABR4IC50</accession>
<organism evidence="1 2">
    <name type="scientific">Aspergillus cavernicola</name>
    <dbReference type="NCBI Taxonomy" id="176166"/>
    <lineage>
        <taxon>Eukaryota</taxon>
        <taxon>Fungi</taxon>
        <taxon>Dikarya</taxon>
        <taxon>Ascomycota</taxon>
        <taxon>Pezizomycotina</taxon>
        <taxon>Eurotiomycetes</taxon>
        <taxon>Eurotiomycetidae</taxon>
        <taxon>Eurotiales</taxon>
        <taxon>Aspergillaceae</taxon>
        <taxon>Aspergillus</taxon>
        <taxon>Aspergillus subgen. Nidulantes</taxon>
    </lineage>
</organism>
<dbReference type="EMBL" id="JBFXLS010000037">
    <property type="protein sequence ID" value="KAL2825316.1"/>
    <property type="molecule type" value="Genomic_DNA"/>
</dbReference>
<comment type="caution">
    <text evidence="1">The sequence shown here is derived from an EMBL/GenBank/DDBJ whole genome shotgun (WGS) entry which is preliminary data.</text>
</comment>
<evidence type="ECO:0000313" key="1">
    <source>
        <dbReference type="EMBL" id="KAL2825316.1"/>
    </source>
</evidence>
<sequence>MRQLSWCELRAKMLLGQGTRGKDGAFAPRLDSWRTCEEMVEPCLGDALHQHGGSNEICIVKAAISPLVRDLLLFPV</sequence>
<protein>
    <submittedName>
        <fullName evidence="1">Uncharacterized protein</fullName>
    </submittedName>
</protein>
<name>A0ABR4IC50_9EURO</name>
<proteinExistence type="predicted"/>
<reference evidence="1 2" key="1">
    <citation type="submission" date="2024-07" db="EMBL/GenBank/DDBJ databases">
        <title>Section-level genome sequencing and comparative genomics of Aspergillus sections Usti and Cavernicolus.</title>
        <authorList>
            <consortium name="Lawrence Berkeley National Laboratory"/>
            <person name="Nybo J.L."/>
            <person name="Vesth T.C."/>
            <person name="Theobald S."/>
            <person name="Frisvad J.C."/>
            <person name="Larsen T.O."/>
            <person name="Kjaerboelling I."/>
            <person name="Rothschild-Mancinelli K."/>
            <person name="Lyhne E.K."/>
            <person name="Kogle M.E."/>
            <person name="Barry K."/>
            <person name="Clum A."/>
            <person name="Na H."/>
            <person name="Ledsgaard L."/>
            <person name="Lin J."/>
            <person name="Lipzen A."/>
            <person name="Kuo A."/>
            <person name="Riley R."/>
            <person name="Mondo S."/>
            <person name="LaButti K."/>
            <person name="Haridas S."/>
            <person name="Pangalinan J."/>
            <person name="Salamov A.A."/>
            <person name="Simmons B.A."/>
            <person name="Magnuson J.K."/>
            <person name="Chen J."/>
            <person name="Drula E."/>
            <person name="Henrissat B."/>
            <person name="Wiebenga A."/>
            <person name="Lubbers R.J."/>
            <person name="Gomes A.C."/>
            <person name="Makela M.R."/>
            <person name="Stajich J."/>
            <person name="Grigoriev I.V."/>
            <person name="Mortensen U.H."/>
            <person name="De vries R.P."/>
            <person name="Baker S.E."/>
            <person name="Andersen M.R."/>
        </authorList>
    </citation>
    <scope>NUCLEOTIDE SEQUENCE [LARGE SCALE GENOMIC DNA]</scope>
    <source>
        <strain evidence="1 2">CBS 600.67</strain>
    </source>
</reference>
<keyword evidence="2" id="KW-1185">Reference proteome</keyword>